<dbReference type="EMBL" id="AFBM01000007">
    <property type="protein sequence ID" value="EGF53895.1"/>
    <property type="molecule type" value="Genomic_DNA"/>
</dbReference>
<comment type="caution">
    <text evidence="1">The sequence shown here is derived from an EMBL/GenBank/DDBJ whole genome shotgun (WGS) entry which is preliminary data.</text>
</comment>
<dbReference type="Proteomes" id="UP000010321">
    <property type="component" value="Unassembled WGS sequence"/>
</dbReference>
<protein>
    <submittedName>
        <fullName evidence="1">Uncharacterized protein</fullName>
    </submittedName>
</protein>
<keyword evidence="2" id="KW-1185">Reference proteome</keyword>
<evidence type="ECO:0000313" key="1">
    <source>
        <dbReference type="EMBL" id="EGF53895.1"/>
    </source>
</evidence>
<proteinExistence type="predicted"/>
<reference evidence="1 2" key="1">
    <citation type="submission" date="2011-02" db="EMBL/GenBank/DDBJ databases">
        <authorList>
            <person name="Weinstock G."/>
            <person name="Sodergren E."/>
            <person name="Clifton S."/>
            <person name="Fulton L."/>
            <person name="Fulton B."/>
            <person name="Courtney L."/>
            <person name="Fronick C."/>
            <person name="Harrison M."/>
            <person name="Strong C."/>
            <person name="Farmer C."/>
            <person name="Delahaunty K."/>
            <person name="Markovic C."/>
            <person name="Hall O."/>
            <person name="Minx P."/>
            <person name="Tomlinson C."/>
            <person name="Mitreva M."/>
            <person name="Hou S."/>
            <person name="Chen J."/>
            <person name="Wollam A."/>
            <person name="Pepin K.H."/>
            <person name="Johnson M."/>
            <person name="Bhonagiri V."/>
            <person name="Zhang X."/>
            <person name="Suruliraj S."/>
            <person name="Warren W."/>
            <person name="Chinwalla A."/>
            <person name="Mardis E.R."/>
            <person name="Wilson R.K."/>
        </authorList>
    </citation>
    <scope>NUCLEOTIDE SEQUENCE [LARGE SCALE GENOMIC DNA]</scope>
    <source>
        <strain evidence="1 2">YIT 12056</strain>
    </source>
</reference>
<organism evidence="1 2">
    <name type="scientific">Bacteroides clarus YIT 12056</name>
    <dbReference type="NCBI Taxonomy" id="762984"/>
    <lineage>
        <taxon>Bacteria</taxon>
        <taxon>Pseudomonadati</taxon>
        <taxon>Bacteroidota</taxon>
        <taxon>Bacteroidia</taxon>
        <taxon>Bacteroidales</taxon>
        <taxon>Bacteroidaceae</taxon>
        <taxon>Bacteroides</taxon>
    </lineage>
</organism>
<evidence type="ECO:0000313" key="2">
    <source>
        <dbReference type="Proteomes" id="UP000010321"/>
    </source>
</evidence>
<sequence length="455" mass="49166">MGVHKQRIVSQRAAYAQIVAHSVALDIGFVYDVEAIPVAQLIETFLLRVVAGADGVYVVLLPKLEVFQHELFGNVMPGVFIMLVIVDAFHEDRSAVYHQLLVLYLYGTETDFAAGGLDNVAVDMLQADNERVEVGRLGCPLQRCFDCLGGELHFRLTVTHTGRGLGDLPVFAVQQAIAYDERDFLVGFVGELHFQFQDSVAIISVQRRFGLEVRQMYLRAGIHVNIPFDAADAPKVLTLQIVAVGKAVYLYGYHVLAPVGKGRNVEAGRGLGVFVHADKLAVEVVERRSAHSVGAQEDFFALPIGGQGEGAAVGSRGIPFLGHVRRIGLIPVRSVAGRAEFVRVVDVDGSAETLHFPVAGDVDVRPAAYVCPGIHEVGGAVGEVLYVVELPLSVEGDAECSVLAVVDDGVRLVRIRGKGTAGRFFVDVCQSGIGDLRVPVFLRREGERKKGGSHQ</sequence>
<name>A0ABN0CQX2_9BACE</name>
<gene>
    <name evidence="1" type="ORF">HMPREF9445_00631</name>
</gene>
<accession>A0ABN0CQX2</accession>